<dbReference type="Gene3D" id="1.20.272.10">
    <property type="match status" value="1"/>
</dbReference>
<dbReference type="SUPFAM" id="SSF52540">
    <property type="entry name" value="P-loop containing nucleoside triphosphate hydrolases"/>
    <property type="match status" value="1"/>
</dbReference>
<dbReference type="FunFam" id="3.40.50.300:FF:001255">
    <property type="entry name" value="DNA polymerase III subunit delta"/>
    <property type="match status" value="1"/>
</dbReference>
<protein>
    <recommendedName>
        <fullName evidence="2">DNA polymerase III subunit delta'</fullName>
        <ecNumber evidence="1">2.7.7.7</ecNumber>
    </recommendedName>
</protein>
<dbReference type="SUPFAM" id="SSF48019">
    <property type="entry name" value="post-AAA+ oligomerization domain-like"/>
    <property type="match status" value="1"/>
</dbReference>
<name>A0A1M6PSH4_9FIRM</name>
<evidence type="ECO:0000256" key="1">
    <source>
        <dbReference type="ARBA" id="ARBA00012417"/>
    </source>
</evidence>
<keyword evidence="10" id="KW-1185">Reference proteome</keyword>
<evidence type="ECO:0000259" key="8">
    <source>
        <dbReference type="Pfam" id="PF09115"/>
    </source>
</evidence>
<dbReference type="InterPro" id="IPR027417">
    <property type="entry name" value="P-loop_NTPase"/>
</dbReference>
<dbReference type="Pfam" id="PF13177">
    <property type="entry name" value="DNA_pol3_delta2"/>
    <property type="match status" value="1"/>
</dbReference>
<dbReference type="InterPro" id="IPR015199">
    <property type="entry name" value="DNA_pol_III_delta_C"/>
</dbReference>
<comment type="catalytic activity">
    <reaction evidence="7">
        <text>DNA(n) + a 2'-deoxyribonucleoside 5'-triphosphate = DNA(n+1) + diphosphate</text>
        <dbReference type="Rhea" id="RHEA:22508"/>
        <dbReference type="Rhea" id="RHEA-COMP:17339"/>
        <dbReference type="Rhea" id="RHEA-COMP:17340"/>
        <dbReference type="ChEBI" id="CHEBI:33019"/>
        <dbReference type="ChEBI" id="CHEBI:61560"/>
        <dbReference type="ChEBI" id="CHEBI:173112"/>
        <dbReference type="EC" id="2.7.7.7"/>
    </reaction>
</comment>
<evidence type="ECO:0000256" key="6">
    <source>
        <dbReference type="ARBA" id="ARBA00022932"/>
    </source>
</evidence>
<dbReference type="InterPro" id="IPR050238">
    <property type="entry name" value="DNA_Rep/Repair_Clamp_Loader"/>
</dbReference>
<sequence>MGFAEIFGQDHIVKNLRTAIQQDRVAHAYIFDGAEGLGKGMTAVAFAQAIVCKAFQQEPCNTCSACIKFHHNNHPDIMMIEPEGTSIKNKQIEAFQQDLQRKPYESSKKVYIIKQGDQMTESAQNRLLKTLEEPPEYGVIILISENANRFLPTIRSRCQMMKFHRLGEQQILLFLREKYGMGPEESRVYAAFSDGIPGKAVQLKESPAFLEKREAAIGVIEKVLEGDPLSVFSLTDFFESNKDNIQELLDFMLTWFRDILILKETSSEDYLINLDKKKALSSYALRIGYQQINHIIKIIERTKGDLKANINFQLAIENMLLSMQEV</sequence>
<dbReference type="Gene3D" id="3.40.50.300">
    <property type="entry name" value="P-loop containing nucleotide triphosphate hydrolases"/>
    <property type="match status" value="1"/>
</dbReference>
<feature type="domain" description="DNA polymerase III delta subunit C-terminal" evidence="8">
    <location>
        <begin position="208"/>
        <end position="323"/>
    </location>
</feature>
<dbReference type="Proteomes" id="UP000184536">
    <property type="component" value="Unassembled WGS sequence"/>
</dbReference>
<dbReference type="STRING" id="1121919.SAMN02745975_03664"/>
<evidence type="ECO:0000256" key="3">
    <source>
        <dbReference type="ARBA" id="ARBA00022679"/>
    </source>
</evidence>
<gene>
    <name evidence="9" type="ORF">SAMN02745975_03664</name>
</gene>
<keyword evidence="6" id="KW-0239">DNA-directed DNA polymerase</keyword>
<dbReference type="NCBIfam" id="TIGR00678">
    <property type="entry name" value="holB"/>
    <property type="match status" value="1"/>
</dbReference>
<dbReference type="GO" id="GO:0008408">
    <property type="term" value="F:3'-5' exonuclease activity"/>
    <property type="evidence" value="ECO:0007669"/>
    <property type="project" value="InterPro"/>
</dbReference>
<evidence type="ECO:0000256" key="2">
    <source>
        <dbReference type="ARBA" id="ARBA00014363"/>
    </source>
</evidence>
<reference evidence="10" key="1">
    <citation type="submission" date="2016-11" db="EMBL/GenBank/DDBJ databases">
        <authorList>
            <person name="Varghese N."/>
            <person name="Submissions S."/>
        </authorList>
    </citation>
    <scope>NUCLEOTIDE SEQUENCE [LARGE SCALE GENOMIC DNA]</scope>
    <source>
        <strain evidence="10">DSM 17957</strain>
    </source>
</reference>
<evidence type="ECO:0000256" key="7">
    <source>
        <dbReference type="ARBA" id="ARBA00049244"/>
    </source>
</evidence>
<dbReference type="GO" id="GO:0003887">
    <property type="term" value="F:DNA-directed DNA polymerase activity"/>
    <property type="evidence" value="ECO:0007669"/>
    <property type="project" value="UniProtKB-KW"/>
</dbReference>
<dbReference type="OrthoDB" id="9810148at2"/>
<dbReference type="InterPro" id="IPR008921">
    <property type="entry name" value="DNA_pol3_clamp-load_cplx_C"/>
</dbReference>
<dbReference type="AlphaFoldDB" id="A0A1M6PSH4"/>
<dbReference type="RefSeq" id="WP_110942628.1">
    <property type="nucleotide sequence ID" value="NZ_FQZV01000074.1"/>
</dbReference>
<keyword evidence="3" id="KW-0808">Transferase</keyword>
<evidence type="ECO:0000313" key="10">
    <source>
        <dbReference type="Proteomes" id="UP000184536"/>
    </source>
</evidence>
<dbReference type="Pfam" id="PF09115">
    <property type="entry name" value="DNApol3-delta_C"/>
    <property type="match status" value="1"/>
</dbReference>
<dbReference type="GO" id="GO:0003677">
    <property type="term" value="F:DNA binding"/>
    <property type="evidence" value="ECO:0007669"/>
    <property type="project" value="InterPro"/>
</dbReference>
<keyword evidence="5" id="KW-0235">DNA replication</keyword>
<dbReference type="GO" id="GO:0009360">
    <property type="term" value="C:DNA polymerase III complex"/>
    <property type="evidence" value="ECO:0007669"/>
    <property type="project" value="InterPro"/>
</dbReference>
<accession>A0A1M6PSH4</accession>
<dbReference type="PANTHER" id="PTHR11669">
    <property type="entry name" value="REPLICATION FACTOR C / DNA POLYMERASE III GAMMA-TAU SUBUNIT"/>
    <property type="match status" value="1"/>
</dbReference>
<evidence type="ECO:0000313" key="9">
    <source>
        <dbReference type="EMBL" id="SHK10897.1"/>
    </source>
</evidence>
<organism evidence="9 10">
    <name type="scientific">Geosporobacter subterraneus DSM 17957</name>
    <dbReference type="NCBI Taxonomy" id="1121919"/>
    <lineage>
        <taxon>Bacteria</taxon>
        <taxon>Bacillati</taxon>
        <taxon>Bacillota</taxon>
        <taxon>Clostridia</taxon>
        <taxon>Peptostreptococcales</taxon>
        <taxon>Thermotaleaceae</taxon>
        <taxon>Geosporobacter</taxon>
    </lineage>
</organism>
<evidence type="ECO:0000256" key="5">
    <source>
        <dbReference type="ARBA" id="ARBA00022705"/>
    </source>
</evidence>
<keyword evidence="4" id="KW-0548">Nucleotidyltransferase</keyword>
<dbReference type="GO" id="GO:0006261">
    <property type="term" value="P:DNA-templated DNA replication"/>
    <property type="evidence" value="ECO:0007669"/>
    <property type="project" value="TreeGrafter"/>
</dbReference>
<proteinExistence type="predicted"/>
<dbReference type="PANTHER" id="PTHR11669:SF8">
    <property type="entry name" value="DNA POLYMERASE III SUBUNIT DELTA"/>
    <property type="match status" value="1"/>
</dbReference>
<dbReference type="EMBL" id="FQZV01000074">
    <property type="protein sequence ID" value="SHK10897.1"/>
    <property type="molecule type" value="Genomic_DNA"/>
</dbReference>
<evidence type="ECO:0000256" key="4">
    <source>
        <dbReference type="ARBA" id="ARBA00022695"/>
    </source>
</evidence>
<dbReference type="InterPro" id="IPR004622">
    <property type="entry name" value="DNA_pol_HolB"/>
</dbReference>
<dbReference type="EC" id="2.7.7.7" evidence="1"/>